<dbReference type="PANTHER" id="PTHR10507:SF0">
    <property type="entry name" value="CELL DIVISION CONTROL PROTEIN 45 HOMOLOG"/>
    <property type="match status" value="1"/>
</dbReference>
<feature type="region of interest" description="Disordered" evidence="7">
    <location>
        <begin position="121"/>
        <end position="143"/>
    </location>
</feature>
<evidence type="ECO:0000256" key="7">
    <source>
        <dbReference type="SAM" id="MobiDB-lite"/>
    </source>
</evidence>
<dbReference type="STRING" id="70667.A0A183TCT2"/>
<sequence length="583" mass="67225">HVLVFVTPDVDGVCAWRILRHIFRQGQVLYTLIVVTGKTSLCSQFKINKNRFDRVVLINCGANFDVVEVLEPPENCLFFVCDSHRPINVNNFYNQRQVHLITLNENLDDVPKFEDVFNDDLTDHSDEESGEDDQGGRQSTTVRAAEKRINRRRWERKRQEILIEYESFSYHSTASAVVLFDLAWKLSQDNQQLLWCAIVGQTSQLMLNRINRDHYIDQIDYLQSQVSRLSHLGQALTEGLAKHAVSIDFEEELTLWLYRHWSLKDALETTMLTATRFKLFTEGGQKRLQEFLASIGLPRRDCAQKFSTMCAQVKNNINLLFLQFGEKFGFSRPELFLPSFTMRLVYKTPISATDAFWLTLAALECQLQDAADELSHYLLVIDQAGCCIVVDPFTFEKKVMTSWSMDSLDESMEQLQGQLRCLVSQVRALLDTDEVVVFGPFLYVYIAKPFSLFSEDSSIAWRYIYYVCILQEPRTGAIERVLPCLLLTVLFTLFSPKGRSKRITQMPLVLCVDSKEDENVLTLLGIPPLHGDDDRNLFGQAFEVAVRRTKARAEFKYFDSHCIELYREDMLKFFEALATLLSS</sequence>
<feature type="compositionally biased region" description="Acidic residues" evidence="7">
    <location>
        <begin position="121"/>
        <end position="133"/>
    </location>
</feature>
<dbReference type="GO" id="GO:0031261">
    <property type="term" value="C:DNA replication preinitiation complex"/>
    <property type="evidence" value="ECO:0007669"/>
    <property type="project" value="TreeGrafter"/>
</dbReference>
<dbReference type="OrthoDB" id="10258882at2759"/>
<keyword evidence="9" id="KW-1185">Reference proteome</keyword>
<comment type="subcellular location">
    <subcellularLocation>
        <location evidence="1">Nucleus</location>
    </subcellularLocation>
</comment>
<evidence type="ECO:0000313" key="8">
    <source>
        <dbReference type="EMBL" id="VDM00666.1"/>
    </source>
</evidence>
<dbReference type="GO" id="GO:0000727">
    <property type="term" value="P:double-strand break repair via break-induced replication"/>
    <property type="evidence" value="ECO:0007669"/>
    <property type="project" value="TreeGrafter"/>
</dbReference>
<dbReference type="GO" id="GO:0003697">
    <property type="term" value="F:single-stranded DNA binding"/>
    <property type="evidence" value="ECO:0007669"/>
    <property type="project" value="TreeGrafter"/>
</dbReference>
<dbReference type="InterPro" id="IPR003874">
    <property type="entry name" value="CDC45"/>
</dbReference>
<reference evidence="10" key="1">
    <citation type="submission" date="2016-06" db="UniProtKB">
        <authorList>
            <consortium name="WormBaseParasite"/>
        </authorList>
    </citation>
    <scope>IDENTIFICATION</scope>
</reference>
<evidence type="ECO:0000256" key="4">
    <source>
        <dbReference type="ARBA" id="ARBA00023242"/>
    </source>
</evidence>
<evidence type="ECO:0000313" key="10">
    <source>
        <dbReference type="WBParaSite" id="SSLN_0001482201-mRNA-1"/>
    </source>
</evidence>
<dbReference type="Pfam" id="PF02724">
    <property type="entry name" value="CDC45"/>
    <property type="match status" value="1"/>
</dbReference>
<gene>
    <name evidence="8" type="ORF">SSLN_LOCUS14280</name>
</gene>
<dbReference type="WBParaSite" id="SSLN_0001482201-mRNA-1">
    <property type="protein sequence ID" value="SSLN_0001482201-mRNA-1"/>
    <property type="gene ID" value="SSLN_0001482201"/>
</dbReference>
<comment type="similarity">
    <text evidence="2">Belongs to the CDC45 family.</text>
</comment>
<dbReference type="Proteomes" id="UP000275846">
    <property type="component" value="Unassembled WGS sequence"/>
</dbReference>
<dbReference type="AlphaFoldDB" id="A0A183TCT2"/>
<dbReference type="GO" id="GO:0006270">
    <property type="term" value="P:DNA replication initiation"/>
    <property type="evidence" value="ECO:0007669"/>
    <property type="project" value="InterPro"/>
</dbReference>
<dbReference type="PANTHER" id="PTHR10507">
    <property type="entry name" value="CDC45-RELATED PROTEIN"/>
    <property type="match status" value="1"/>
</dbReference>
<reference evidence="8 9" key="2">
    <citation type="submission" date="2018-11" db="EMBL/GenBank/DDBJ databases">
        <authorList>
            <consortium name="Pathogen Informatics"/>
        </authorList>
    </citation>
    <scope>NUCLEOTIDE SEQUENCE [LARGE SCALE GENOMIC DNA]</scope>
    <source>
        <strain evidence="8 9">NST_G2</strain>
    </source>
</reference>
<feature type="coiled-coil region" evidence="6">
    <location>
        <begin position="405"/>
        <end position="432"/>
    </location>
</feature>
<organism evidence="10">
    <name type="scientific">Schistocephalus solidus</name>
    <name type="common">Tapeworm</name>
    <dbReference type="NCBI Taxonomy" id="70667"/>
    <lineage>
        <taxon>Eukaryota</taxon>
        <taxon>Metazoa</taxon>
        <taxon>Spiralia</taxon>
        <taxon>Lophotrochozoa</taxon>
        <taxon>Platyhelminthes</taxon>
        <taxon>Cestoda</taxon>
        <taxon>Eucestoda</taxon>
        <taxon>Diphyllobothriidea</taxon>
        <taxon>Diphyllobothriidae</taxon>
        <taxon>Schistocephalus</taxon>
    </lineage>
</organism>
<evidence type="ECO:0000256" key="6">
    <source>
        <dbReference type="SAM" id="Coils"/>
    </source>
</evidence>
<proteinExistence type="inferred from homology"/>
<evidence type="ECO:0000256" key="1">
    <source>
        <dbReference type="ARBA" id="ARBA00004123"/>
    </source>
</evidence>
<dbReference type="GO" id="GO:1902977">
    <property type="term" value="P:mitotic DNA replication preinitiation complex assembly"/>
    <property type="evidence" value="ECO:0007669"/>
    <property type="project" value="TreeGrafter"/>
</dbReference>
<accession>A0A183TCT2</accession>
<dbReference type="GO" id="GO:0003688">
    <property type="term" value="F:DNA replication origin binding"/>
    <property type="evidence" value="ECO:0007669"/>
    <property type="project" value="TreeGrafter"/>
</dbReference>
<dbReference type="GO" id="GO:0003682">
    <property type="term" value="F:chromatin binding"/>
    <property type="evidence" value="ECO:0007669"/>
    <property type="project" value="TreeGrafter"/>
</dbReference>
<keyword evidence="6" id="KW-0175">Coiled coil</keyword>
<evidence type="ECO:0000256" key="2">
    <source>
        <dbReference type="ARBA" id="ARBA00010727"/>
    </source>
</evidence>
<keyword evidence="3" id="KW-0235">DNA replication</keyword>
<name>A0A183TCT2_SCHSO</name>
<evidence type="ECO:0000256" key="3">
    <source>
        <dbReference type="ARBA" id="ARBA00022705"/>
    </source>
</evidence>
<keyword evidence="5" id="KW-0131">Cell cycle</keyword>
<evidence type="ECO:0000256" key="5">
    <source>
        <dbReference type="ARBA" id="ARBA00023306"/>
    </source>
</evidence>
<dbReference type="EMBL" id="UYSU01038813">
    <property type="protein sequence ID" value="VDM00666.1"/>
    <property type="molecule type" value="Genomic_DNA"/>
</dbReference>
<evidence type="ECO:0000313" key="9">
    <source>
        <dbReference type="Proteomes" id="UP000275846"/>
    </source>
</evidence>
<protein>
    <submittedName>
        <fullName evidence="10">Cell division control protein 45 homolog</fullName>
    </submittedName>
</protein>
<keyword evidence="4" id="KW-0539">Nucleus</keyword>